<dbReference type="InterPro" id="IPR024607">
    <property type="entry name" value="Sulfatase_CS"/>
</dbReference>
<dbReference type="InterPro" id="IPR017850">
    <property type="entry name" value="Alkaline_phosphatase_core_sf"/>
</dbReference>
<sequence>MKNLSKNNAAGFWTAGILAAFALGAAVPAIIPQVFQNNVPAVQQEYIKAFGKQPAVKPNVANQPNILYITSDQHHWLRMGYNDPTIKTPNLDRLARSGSIFDRAYTVNPVCTPTRASMITGMYPSQHGAYALGTKLPETIPTIANYLQEVGYFSAIVGKAHFMPLAGNATYPSLEAYPVLQDLDFWEKYHGPFYGFEHAELARPHGDESHVGQHYAIWMERKLKSEGKDPKSWKKWFRKPPKEKFNESNERMREIMEENAAIGEAQYGAWNIPEPYHLNAWIAEQTNAQIDAAMKRNKPFFVWASFFDPHPPYLVPEPWASMYKPEDMKLPEVPADDLDDMPYHYRMTQSGPRGWGKQFEEDGFAVHGFTRHEPDKEKQKKDMALYYGMISMMDKYIGNILDHLEQSGQLDNTIIVFTTDHGHHIGTHHLSAKGGFAMEEDLRIPFIVSWKNKVPAGKRNNALISVVDFAPSFLTLAGREKPLTMTGVDVSPVWLGRSEKVRDWVIAENHFQRTKFYQKSYIENRYKVTWYMHSDEGELFDLQNDPHEFKNLWQSKQHQELKLKLLHRAMQADMAKESCWMPRVGPA</sequence>
<comment type="similarity">
    <text evidence="1">Belongs to the sulfatase family.</text>
</comment>
<proteinExistence type="inferred from homology"/>
<dbReference type="RefSeq" id="WP_015811270.1">
    <property type="nucleotide sequence ID" value="NC_013037.1"/>
</dbReference>
<dbReference type="AlphaFoldDB" id="C6VTS3"/>
<evidence type="ECO:0000313" key="5">
    <source>
        <dbReference type="EMBL" id="ACT93016.1"/>
    </source>
</evidence>
<dbReference type="Proteomes" id="UP000002011">
    <property type="component" value="Chromosome"/>
</dbReference>
<dbReference type="EMBL" id="CP001619">
    <property type="protein sequence ID" value="ACT93016.1"/>
    <property type="molecule type" value="Genomic_DNA"/>
</dbReference>
<keyword evidence="6" id="KW-1185">Reference proteome</keyword>
<dbReference type="PANTHER" id="PTHR45953:SF1">
    <property type="entry name" value="IDURONATE 2-SULFATASE"/>
    <property type="match status" value="1"/>
</dbReference>
<dbReference type="PROSITE" id="PS00523">
    <property type="entry name" value="SULFATASE_1"/>
    <property type="match status" value="1"/>
</dbReference>
<dbReference type="eggNOG" id="COG3119">
    <property type="taxonomic scope" value="Bacteria"/>
</dbReference>
<protein>
    <submittedName>
        <fullName evidence="5">Sulfatase</fullName>
    </submittedName>
</protein>
<dbReference type="Gene3D" id="3.40.720.10">
    <property type="entry name" value="Alkaline Phosphatase, subunit A"/>
    <property type="match status" value="1"/>
</dbReference>
<evidence type="ECO:0000256" key="3">
    <source>
        <dbReference type="ARBA" id="ARBA00022801"/>
    </source>
</evidence>
<evidence type="ECO:0000256" key="1">
    <source>
        <dbReference type="ARBA" id="ARBA00008779"/>
    </source>
</evidence>
<feature type="domain" description="Sulfatase N-terminal" evidence="4">
    <location>
        <begin position="64"/>
        <end position="478"/>
    </location>
</feature>
<accession>C6VTS3</accession>
<dbReference type="STRING" id="471854.Dfer_1775"/>
<reference evidence="5 6" key="1">
    <citation type="journal article" date="2009" name="Stand. Genomic Sci.">
        <title>Complete genome sequence of Dyadobacter fermentans type strain (NS114).</title>
        <authorList>
            <person name="Lang E."/>
            <person name="Lapidus A."/>
            <person name="Chertkov O."/>
            <person name="Brettin T."/>
            <person name="Detter J.C."/>
            <person name="Han C."/>
            <person name="Copeland A."/>
            <person name="Glavina Del Rio T."/>
            <person name="Nolan M."/>
            <person name="Chen F."/>
            <person name="Lucas S."/>
            <person name="Tice H."/>
            <person name="Cheng J.F."/>
            <person name="Land M."/>
            <person name="Hauser L."/>
            <person name="Chang Y.J."/>
            <person name="Jeffries C.D."/>
            <person name="Kopitz M."/>
            <person name="Bruce D."/>
            <person name="Goodwin L."/>
            <person name="Pitluck S."/>
            <person name="Ovchinnikova G."/>
            <person name="Pati A."/>
            <person name="Ivanova N."/>
            <person name="Mavrommatis K."/>
            <person name="Chen A."/>
            <person name="Palaniappan K."/>
            <person name="Chain P."/>
            <person name="Bristow J."/>
            <person name="Eisen J.A."/>
            <person name="Markowitz V."/>
            <person name="Hugenholtz P."/>
            <person name="Goker M."/>
            <person name="Rohde M."/>
            <person name="Kyrpides N.C."/>
            <person name="Klenk H.P."/>
        </authorList>
    </citation>
    <scope>NUCLEOTIDE SEQUENCE [LARGE SCALE GENOMIC DNA]</scope>
    <source>
        <strain evidence="6">ATCC 700827 / DSM 18053 / CIP 107007 / KCTC 52180 / NS114</strain>
    </source>
</reference>
<keyword evidence="2" id="KW-0479">Metal-binding</keyword>
<organism evidence="5 6">
    <name type="scientific">Dyadobacter fermentans (strain ATCC 700827 / DSM 18053 / CIP 107007 / KCTC 52180 / NS114)</name>
    <dbReference type="NCBI Taxonomy" id="471854"/>
    <lineage>
        <taxon>Bacteria</taxon>
        <taxon>Pseudomonadati</taxon>
        <taxon>Bacteroidota</taxon>
        <taxon>Cytophagia</taxon>
        <taxon>Cytophagales</taxon>
        <taxon>Spirosomataceae</taxon>
        <taxon>Dyadobacter</taxon>
    </lineage>
</organism>
<dbReference type="SUPFAM" id="SSF53649">
    <property type="entry name" value="Alkaline phosphatase-like"/>
    <property type="match status" value="1"/>
</dbReference>
<gene>
    <name evidence="5" type="ordered locus">Dfer_1775</name>
</gene>
<dbReference type="HOGENOM" id="CLU_006332_9_2_10"/>
<evidence type="ECO:0000313" key="6">
    <source>
        <dbReference type="Proteomes" id="UP000002011"/>
    </source>
</evidence>
<dbReference type="PANTHER" id="PTHR45953">
    <property type="entry name" value="IDURONATE 2-SULFATASE"/>
    <property type="match status" value="1"/>
</dbReference>
<keyword evidence="3" id="KW-0378">Hydrolase</keyword>
<dbReference type="GO" id="GO:0005737">
    <property type="term" value="C:cytoplasm"/>
    <property type="evidence" value="ECO:0007669"/>
    <property type="project" value="TreeGrafter"/>
</dbReference>
<evidence type="ECO:0000256" key="2">
    <source>
        <dbReference type="ARBA" id="ARBA00022723"/>
    </source>
</evidence>
<dbReference type="GO" id="GO:0008484">
    <property type="term" value="F:sulfuric ester hydrolase activity"/>
    <property type="evidence" value="ECO:0007669"/>
    <property type="project" value="TreeGrafter"/>
</dbReference>
<dbReference type="KEGG" id="dfe:Dfer_1775"/>
<dbReference type="GO" id="GO:0046872">
    <property type="term" value="F:metal ion binding"/>
    <property type="evidence" value="ECO:0007669"/>
    <property type="project" value="UniProtKB-KW"/>
</dbReference>
<dbReference type="Pfam" id="PF00884">
    <property type="entry name" value="Sulfatase"/>
    <property type="match status" value="1"/>
</dbReference>
<evidence type="ECO:0000259" key="4">
    <source>
        <dbReference type="Pfam" id="PF00884"/>
    </source>
</evidence>
<name>C6VTS3_DYAFD</name>
<dbReference type="InterPro" id="IPR000917">
    <property type="entry name" value="Sulfatase_N"/>
</dbReference>